<dbReference type="Gene3D" id="2.160.20.10">
    <property type="entry name" value="Single-stranded right-handed beta-helix, Pectin lyase-like"/>
    <property type="match status" value="1"/>
</dbReference>
<dbReference type="EMBL" id="LWQT01000040">
    <property type="protein sequence ID" value="OAN53139.1"/>
    <property type="molecule type" value="Genomic_DNA"/>
</dbReference>
<name>A0A178MVQ1_9PROT</name>
<sequence length="440" mass="48268">MDGTMGLTVKNVSNSIVGLVMALAAATAPAAPAPVPPADEPLMDSSLIQALIDMAQPGQEVVPPPGRYKGVKVTRPIILDGKGKVTFDGGGEGSVLWITTNGATVRNLRLINSGVGHPQQDAAIQVRGNDNVIEDNRMEDVLFGIAMERSDRNIVRRNHYLGKPFNMQRRGDGIKLWYSNDNLLTENEFRGGRDIVFWYANGNRFVANRQSGGRYGLHLMKSSDNIAENNQFIDNMTGISMMYDSGDIIRNNYVARAVGAVGTCMSLKESSDVVIENNDLMYCSSGIAIDVAPYEPGTKNRIKGNRIAFNDIAISFLNDWKDSIFTGNLLTGNITEVAIYGGGSAKRNVWEGNRWEDYQGFDRNGDGVGDKSHRVYGYAGRVWMDVPNTKFFKGTPLLEVLDFLDRLAPFSEPVLLLEDKTPRLGTDKTFKAGSNLEPKS</sequence>
<dbReference type="Proteomes" id="UP000078428">
    <property type="component" value="Unassembled WGS sequence"/>
</dbReference>
<dbReference type="NCBIfam" id="TIGR04247">
    <property type="entry name" value="NosD_copper_fam"/>
    <property type="match status" value="1"/>
</dbReference>
<proteinExistence type="predicted"/>
<organism evidence="3 4">
    <name type="scientific">Paramagnetospirillum marisnigri</name>
    <dbReference type="NCBI Taxonomy" id="1285242"/>
    <lineage>
        <taxon>Bacteria</taxon>
        <taxon>Pseudomonadati</taxon>
        <taxon>Pseudomonadota</taxon>
        <taxon>Alphaproteobacteria</taxon>
        <taxon>Rhodospirillales</taxon>
        <taxon>Magnetospirillaceae</taxon>
        <taxon>Paramagnetospirillum</taxon>
    </lineage>
</organism>
<comment type="caution">
    <text evidence="3">The sequence shown here is derived from an EMBL/GenBank/DDBJ whole genome shotgun (WGS) entry which is preliminary data.</text>
</comment>
<dbReference type="InterPro" id="IPR012334">
    <property type="entry name" value="Pectin_lyas_fold"/>
</dbReference>
<accession>A0A178MVQ1</accession>
<evidence type="ECO:0000259" key="2">
    <source>
        <dbReference type="Pfam" id="PF05048"/>
    </source>
</evidence>
<feature type="signal peptide" evidence="1">
    <location>
        <begin position="1"/>
        <end position="30"/>
    </location>
</feature>
<dbReference type="InterPro" id="IPR022441">
    <property type="entry name" value="Para_beta_helix_rpt-2"/>
</dbReference>
<dbReference type="InterPro" id="IPR026464">
    <property type="entry name" value="NosD_copper_fam"/>
</dbReference>
<dbReference type="NCBIfam" id="TIGR03804">
    <property type="entry name" value="para_beta_helix"/>
    <property type="match status" value="1"/>
</dbReference>
<keyword evidence="1" id="KW-0732">Signal</keyword>
<dbReference type="Pfam" id="PF05048">
    <property type="entry name" value="NosD"/>
    <property type="match status" value="1"/>
</dbReference>
<protein>
    <submittedName>
        <fullName evidence="3">Copper ABC transporter substrate-binding protein</fullName>
    </submittedName>
</protein>
<dbReference type="AlphaFoldDB" id="A0A178MVQ1"/>
<evidence type="ECO:0000256" key="1">
    <source>
        <dbReference type="SAM" id="SignalP"/>
    </source>
</evidence>
<dbReference type="STRING" id="1285242.A6A04_14365"/>
<keyword evidence="4" id="KW-1185">Reference proteome</keyword>
<dbReference type="InterPro" id="IPR011050">
    <property type="entry name" value="Pectin_lyase_fold/virulence"/>
</dbReference>
<dbReference type="InterPro" id="IPR007742">
    <property type="entry name" value="NosD_dom"/>
</dbReference>
<dbReference type="SMART" id="SM00710">
    <property type="entry name" value="PbH1"/>
    <property type="match status" value="6"/>
</dbReference>
<evidence type="ECO:0000313" key="4">
    <source>
        <dbReference type="Proteomes" id="UP000078428"/>
    </source>
</evidence>
<dbReference type="SUPFAM" id="SSF51126">
    <property type="entry name" value="Pectin lyase-like"/>
    <property type="match status" value="1"/>
</dbReference>
<feature type="chain" id="PRO_5008092289" evidence="1">
    <location>
        <begin position="31"/>
        <end position="440"/>
    </location>
</feature>
<reference evidence="3 4" key="1">
    <citation type="submission" date="2016-04" db="EMBL/GenBank/DDBJ databases">
        <title>Draft genome sequence of freshwater magnetotactic bacteria Magnetospirillum marisnigri SP-1 and Magnetospirillum moscoviense BB-1.</title>
        <authorList>
            <person name="Koziaeva V."/>
            <person name="Dziuba M.V."/>
            <person name="Ivanov T.M."/>
            <person name="Kuznetsov B."/>
            <person name="Grouzdev D.S."/>
        </authorList>
    </citation>
    <scope>NUCLEOTIDE SEQUENCE [LARGE SCALE GENOMIC DNA]</scope>
    <source>
        <strain evidence="3 4">SP-1</strain>
    </source>
</reference>
<dbReference type="InterPro" id="IPR006626">
    <property type="entry name" value="PbH1"/>
</dbReference>
<gene>
    <name evidence="3" type="ORF">A6A04_14365</name>
</gene>
<evidence type="ECO:0000313" key="3">
    <source>
        <dbReference type="EMBL" id="OAN53139.1"/>
    </source>
</evidence>
<feature type="domain" description="Periplasmic copper-binding protein NosD beta helix" evidence="2">
    <location>
        <begin position="162"/>
        <end position="360"/>
    </location>
</feature>